<dbReference type="SUPFAM" id="SSF55931">
    <property type="entry name" value="Glutamine synthetase/guanido kinase"/>
    <property type="match status" value="1"/>
</dbReference>
<feature type="domain" description="GS catalytic" evidence="3">
    <location>
        <begin position="213"/>
        <end position="648"/>
    </location>
</feature>
<dbReference type="InterPro" id="IPR052725">
    <property type="entry name" value="GS_Type-3"/>
</dbReference>
<protein>
    <recommendedName>
        <fullName evidence="3">GS catalytic domain-containing protein</fullName>
    </recommendedName>
</protein>
<dbReference type="Pfam" id="PF12437">
    <property type="entry name" value="GSIII_N"/>
    <property type="match status" value="1"/>
</dbReference>
<evidence type="ECO:0000256" key="2">
    <source>
        <dbReference type="RuleBase" id="RU000384"/>
    </source>
</evidence>
<proteinExistence type="inferred from homology"/>
<dbReference type="InterPro" id="IPR027303">
    <property type="entry name" value="Gln_synth_gly_rich_site"/>
</dbReference>
<dbReference type="AlphaFoldDB" id="A0A7R9UY77"/>
<sequence length="741" mass="81003">MREEPTPFVTILSLTSLRSSLTEMTLFKHAAHVKPDTTTPRSPAQDLASKETGAALSPAFLGANLFTDDKMRQAAPTAYSELEVARTTGAPLSRKVKDEIAKAMMDWAVKRGAVNFAHWFSPMRGVNAQKHDGFMDLDFSSPSVLKPMRKDFDGTKLFMAETDGSSFPNGGLRFTHTAAAFNSWDMKSPPFVRGETMYIPSCFVAWTGMALDEKTPLLRSMAAINEQGKRLLGLIGEKSIAEVRTFVGWEQEFFVVSKEAYLRRPDLMMCNRTVIGAPPPANQQLELGYFGPMPNAVARYCEALQKELWLLGCPMTTYHNEVAPGQHELAPIFSVSNVAVDQNMMCMELMQSLADMHGLYICFHEKPFKGVNGNGKHNNWSVQGILSSPGGGSVNMMKPGKAEQDQVRFMVATACLARGIKMHGDVVRCACIGAGNDHRLGAQEAPPAIMSLFPGVAVEAHMHAIVKGGPLTGYTGEQKALKYGCNNTQEITVNAEDRNRTAPFPHCGNRFEFRAVGGPANMAHANTLINTVLADSFCAWSDLVEGGLSPRDATAKILEESISAVFTGNGYDPEWPKIAVEERGLLNLHNTVTALDTFASEKNQELFSKHGVYLPEEVKARADVMFEKYFLTISIETKTMIEMINTALVPACAKDLKTYEGTALAGKRPALYASLLDAVAALEAAYDAIPHADVQTEAHYVSDALVPAMAAVRKVADEIEVVMEKGVYPFPTYLELLTGHH</sequence>
<dbReference type="PROSITE" id="PS51987">
    <property type="entry name" value="GS_CATALYTIC"/>
    <property type="match status" value="1"/>
</dbReference>
<evidence type="ECO:0000256" key="1">
    <source>
        <dbReference type="PROSITE-ProRule" id="PRU01331"/>
    </source>
</evidence>
<dbReference type="GO" id="GO:0004356">
    <property type="term" value="F:glutamine synthetase activity"/>
    <property type="evidence" value="ECO:0007669"/>
    <property type="project" value="InterPro"/>
</dbReference>
<dbReference type="Gene3D" id="1.20.120.1560">
    <property type="match status" value="1"/>
</dbReference>
<organism evidence="4">
    <name type="scientific">Diacronema lutheri</name>
    <name type="common">Unicellular marine alga</name>
    <name type="synonym">Monochrysis lutheri</name>
    <dbReference type="NCBI Taxonomy" id="2081491"/>
    <lineage>
        <taxon>Eukaryota</taxon>
        <taxon>Haptista</taxon>
        <taxon>Haptophyta</taxon>
        <taxon>Pavlovophyceae</taxon>
        <taxon>Pavlovales</taxon>
        <taxon>Pavlovaceae</taxon>
        <taxon>Diacronema</taxon>
    </lineage>
</organism>
<evidence type="ECO:0000313" key="4">
    <source>
        <dbReference type="EMBL" id="CAD8279385.1"/>
    </source>
</evidence>
<dbReference type="Pfam" id="PF00120">
    <property type="entry name" value="Gln-synt_C"/>
    <property type="match status" value="1"/>
</dbReference>
<name>A0A7R9UY77_DIALT</name>
<dbReference type="InterPro" id="IPR040577">
    <property type="entry name" value="Gln-synt_C"/>
</dbReference>
<dbReference type="PANTHER" id="PTHR42974:SF1">
    <property type="entry name" value="TYPE-3 GLUTAMINE SYNTHETASE"/>
    <property type="match status" value="1"/>
</dbReference>
<dbReference type="EMBL" id="HBEB01021064">
    <property type="protein sequence ID" value="CAD8279385.1"/>
    <property type="molecule type" value="Transcribed_RNA"/>
</dbReference>
<dbReference type="PANTHER" id="PTHR42974">
    <property type="entry name" value="GLUTAMINE SYNTHETASE"/>
    <property type="match status" value="1"/>
</dbReference>
<accession>A0A7R9UY77</accession>
<dbReference type="InterPro" id="IPR022147">
    <property type="entry name" value="GSIII_N"/>
</dbReference>
<dbReference type="PROSITE" id="PS00181">
    <property type="entry name" value="GLNA_ATP"/>
    <property type="match status" value="1"/>
</dbReference>
<dbReference type="SMART" id="SM01230">
    <property type="entry name" value="Gln-synt_C"/>
    <property type="match status" value="1"/>
</dbReference>
<dbReference type="Pfam" id="PF18318">
    <property type="entry name" value="Gln-synt_C-ter"/>
    <property type="match status" value="1"/>
</dbReference>
<dbReference type="Gene3D" id="3.30.590.10">
    <property type="entry name" value="Glutamine synthetase/guanido kinase, catalytic domain"/>
    <property type="match status" value="1"/>
</dbReference>
<comment type="similarity">
    <text evidence="1 2">Belongs to the glutamine synthetase family.</text>
</comment>
<dbReference type="InterPro" id="IPR014746">
    <property type="entry name" value="Gln_synth/guanido_kin_cat_dom"/>
</dbReference>
<reference evidence="4" key="1">
    <citation type="submission" date="2021-01" db="EMBL/GenBank/DDBJ databases">
        <authorList>
            <person name="Corre E."/>
            <person name="Pelletier E."/>
            <person name="Niang G."/>
            <person name="Scheremetjew M."/>
            <person name="Finn R."/>
            <person name="Kale V."/>
            <person name="Holt S."/>
            <person name="Cochrane G."/>
            <person name="Meng A."/>
            <person name="Brown T."/>
            <person name="Cohen L."/>
        </authorList>
    </citation>
    <scope>NUCLEOTIDE SEQUENCE</scope>
    <source>
        <strain evidence="4">RCC1537</strain>
    </source>
</reference>
<gene>
    <name evidence="4" type="ORF">PLUT1463_LOCUS13703</name>
</gene>
<evidence type="ECO:0000259" key="3">
    <source>
        <dbReference type="PROSITE" id="PS51987"/>
    </source>
</evidence>
<dbReference type="InterPro" id="IPR008146">
    <property type="entry name" value="Gln_synth_cat_dom"/>
</dbReference>